<sequence length="239" mass="25551">MRRASLPVTETQGCCVAAVIDFENAPKVIEPLLIIGLYLQAGDENVAAGQAEDVLQQAIHNGFRFVAFGDRLQHPPSPPCEELPPAGPCYEGKLCIQSSLDQRGCGPRTGTLPVEVDIQEEAWMVGWYSLSSNADIAAVLQQVPRPLIKTVSFDIEAQRLKAAVSAMKREAPGPDGWTPSFSCHRHGGNFPQLSGKSVFSATKFLLYGCAGALACCGRLTGVRGPSPFCHLCGVPARDC</sequence>
<dbReference type="EMBL" id="LSRX01001796">
    <property type="protein sequence ID" value="OLP77304.1"/>
    <property type="molecule type" value="Genomic_DNA"/>
</dbReference>
<organism evidence="1 2">
    <name type="scientific">Symbiodinium microadriaticum</name>
    <name type="common">Dinoflagellate</name>
    <name type="synonym">Zooxanthella microadriatica</name>
    <dbReference type="NCBI Taxonomy" id="2951"/>
    <lineage>
        <taxon>Eukaryota</taxon>
        <taxon>Sar</taxon>
        <taxon>Alveolata</taxon>
        <taxon>Dinophyceae</taxon>
        <taxon>Suessiales</taxon>
        <taxon>Symbiodiniaceae</taxon>
        <taxon>Symbiodinium</taxon>
    </lineage>
</organism>
<accession>A0A1Q9C300</accession>
<reference evidence="1 2" key="1">
    <citation type="submission" date="2016-02" db="EMBL/GenBank/DDBJ databases">
        <title>Genome analysis of coral dinoflagellate symbionts highlights evolutionary adaptations to a symbiotic lifestyle.</title>
        <authorList>
            <person name="Aranda M."/>
            <person name="Li Y."/>
            <person name="Liew Y.J."/>
            <person name="Baumgarten S."/>
            <person name="Simakov O."/>
            <person name="Wilson M."/>
            <person name="Piel J."/>
            <person name="Ashoor H."/>
            <person name="Bougouffa S."/>
            <person name="Bajic V.B."/>
            <person name="Ryu T."/>
            <person name="Ravasi T."/>
            <person name="Bayer T."/>
            <person name="Micklem G."/>
            <person name="Kim H."/>
            <person name="Bhak J."/>
            <person name="Lajeunesse T.C."/>
            <person name="Voolstra C.R."/>
        </authorList>
    </citation>
    <scope>NUCLEOTIDE SEQUENCE [LARGE SCALE GENOMIC DNA]</scope>
    <source>
        <strain evidence="1 2">CCMP2467</strain>
    </source>
</reference>
<keyword evidence="2" id="KW-1185">Reference proteome</keyword>
<gene>
    <name evidence="1" type="ORF">AK812_SmicGene42643</name>
</gene>
<name>A0A1Q9C300_SYMMI</name>
<evidence type="ECO:0000313" key="2">
    <source>
        <dbReference type="Proteomes" id="UP000186817"/>
    </source>
</evidence>
<proteinExistence type="predicted"/>
<protein>
    <submittedName>
        <fullName evidence="1">Uncharacterized protein</fullName>
    </submittedName>
</protein>
<evidence type="ECO:0000313" key="1">
    <source>
        <dbReference type="EMBL" id="OLP77304.1"/>
    </source>
</evidence>
<dbReference type="Proteomes" id="UP000186817">
    <property type="component" value="Unassembled WGS sequence"/>
</dbReference>
<dbReference type="AlphaFoldDB" id="A0A1Q9C300"/>
<comment type="caution">
    <text evidence="1">The sequence shown here is derived from an EMBL/GenBank/DDBJ whole genome shotgun (WGS) entry which is preliminary data.</text>
</comment>